<feature type="compositionally biased region" description="Low complexity" evidence="1">
    <location>
        <begin position="1"/>
        <end position="19"/>
    </location>
</feature>
<dbReference type="PANTHER" id="PTHR23171:SF4">
    <property type="entry name" value="TUFTELIN"/>
    <property type="match status" value="1"/>
</dbReference>
<reference evidence="2" key="4">
    <citation type="submission" date="2025-08" db="UniProtKB">
        <authorList>
            <consortium name="Ensembl"/>
        </authorList>
    </citation>
    <scope>IDENTIFICATION</scope>
</reference>
<organism evidence="2 3">
    <name type="scientific">Callorhinchus milii</name>
    <name type="common">Ghost shark</name>
    <dbReference type="NCBI Taxonomy" id="7868"/>
    <lineage>
        <taxon>Eukaryota</taxon>
        <taxon>Metazoa</taxon>
        <taxon>Chordata</taxon>
        <taxon>Craniata</taxon>
        <taxon>Vertebrata</taxon>
        <taxon>Chondrichthyes</taxon>
        <taxon>Holocephali</taxon>
        <taxon>Chimaeriformes</taxon>
        <taxon>Callorhinchidae</taxon>
        <taxon>Callorhinchus</taxon>
    </lineage>
</organism>
<dbReference type="Proteomes" id="UP000314986">
    <property type="component" value="Unassembled WGS sequence"/>
</dbReference>
<dbReference type="InterPro" id="IPR051375">
    <property type="entry name" value="Tuftelin_GRINL1A/MYZAP/CCD68"/>
</dbReference>
<dbReference type="GeneTree" id="ENSGT00950000183065"/>
<evidence type="ECO:0000313" key="2">
    <source>
        <dbReference type="Ensembl" id="ENSCMIP00000049227.1"/>
    </source>
</evidence>
<keyword evidence="3" id="KW-1185">Reference proteome</keyword>
<dbReference type="GO" id="GO:0031674">
    <property type="term" value="C:I band"/>
    <property type="evidence" value="ECO:0007669"/>
    <property type="project" value="TreeGrafter"/>
</dbReference>
<evidence type="ECO:0000256" key="1">
    <source>
        <dbReference type="SAM" id="MobiDB-lite"/>
    </source>
</evidence>
<reference evidence="3" key="1">
    <citation type="journal article" date="2006" name="Science">
        <title>Ancient noncoding elements conserved in the human genome.</title>
        <authorList>
            <person name="Venkatesh B."/>
            <person name="Kirkness E.F."/>
            <person name="Loh Y.H."/>
            <person name="Halpern A.L."/>
            <person name="Lee A.P."/>
            <person name="Johnson J."/>
            <person name="Dandona N."/>
            <person name="Viswanathan L.D."/>
            <person name="Tay A."/>
            <person name="Venter J.C."/>
            <person name="Strausberg R.L."/>
            <person name="Brenner S."/>
        </authorList>
    </citation>
    <scope>NUCLEOTIDE SEQUENCE [LARGE SCALE GENOMIC DNA]</scope>
</reference>
<reference evidence="3" key="3">
    <citation type="journal article" date="2014" name="Nature">
        <title>Elephant shark genome provides unique insights into gnathostome evolution.</title>
        <authorList>
            <consortium name="International Elephant Shark Genome Sequencing Consortium"/>
            <person name="Venkatesh B."/>
            <person name="Lee A.P."/>
            <person name="Ravi V."/>
            <person name="Maurya A.K."/>
            <person name="Lian M.M."/>
            <person name="Swann J.B."/>
            <person name="Ohta Y."/>
            <person name="Flajnik M.F."/>
            <person name="Sutoh Y."/>
            <person name="Kasahara M."/>
            <person name="Hoon S."/>
            <person name="Gangu V."/>
            <person name="Roy S.W."/>
            <person name="Irimia M."/>
            <person name="Korzh V."/>
            <person name="Kondrychyn I."/>
            <person name="Lim Z.W."/>
            <person name="Tay B.H."/>
            <person name="Tohari S."/>
            <person name="Kong K.W."/>
            <person name="Ho S."/>
            <person name="Lorente-Galdos B."/>
            <person name="Quilez J."/>
            <person name="Marques-Bonet T."/>
            <person name="Raney B.J."/>
            <person name="Ingham P.W."/>
            <person name="Tay A."/>
            <person name="Hillier L.W."/>
            <person name="Minx P."/>
            <person name="Boehm T."/>
            <person name="Wilson R.K."/>
            <person name="Brenner S."/>
            <person name="Warren W.C."/>
        </authorList>
    </citation>
    <scope>NUCLEOTIDE SEQUENCE [LARGE SCALE GENOMIC DNA]</scope>
</reference>
<dbReference type="STRING" id="7868.ENSCMIP00000049227"/>
<accession>A0A4W3K1H3</accession>
<dbReference type="Ensembl" id="ENSCMIT00000049906.1">
    <property type="protein sequence ID" value="ENSCMIP00000049227.1"/>
    <property type="gene ID" value="ENSCMIG00000020061.1"/>
</dbReference>
<evidence type="ECO:0000313" key="3">
    <source>
        <dbReference type="Proteomes" id="UP000314986"/>
    </source>
</evidence>
<feature type="compositionally biased region" description="Basic and acidic residues" evidence="1">
    <location>
        <begin position="356"/>
        <end position="372"/>
    </location>
</feature>
<feature type="region of interest" description="Disordered" evidence="1">
    <location>
        <begin position="1"/>
        <end position="59"/>
    </location>
</feature>
<proteinExistence type="predicted"/>
<feature type="region of interest" description="Disordered" evidence="1">
    <location>
        <begin position="348"/>
        <end position="372"/>
    </location>
</feature>
<reference evidence="3" key="2">
    <citation type="journal article" date="2007" name="PLoS Biol.">
        <title>Survey sequencing and comparative analysis of the elephant shark (Callorhinchus milii) genome.</title>
        <authorList>
            <person name="Venkatesh B."/>
            <person name="Kirkness E.F."/>
            <person name="Loh Y.H."/>
            <person name="Halpern A.L."/>
            <person name="Lee A.P."/>
            <person name="Johnson J."/>
            <person name="Dandona N."/>
            <person name="Viswanathan L.D."/>
            <person name="Tay A."/>
            <person name="Venter J.C."/>
            <person name="Strausberg R.L."/>
            <person name="Brenner S."/>
        </authorList>
    </citation>
    <scope>NUCLEOTIDE SEQUENCE [LARGE SCALE GENOMIC DNA]</scope>
</reference>
<dbReference type="AlphaFoldDB" id="A0A4W3K1H3"/>
<sequence length="484" mass="56682">MLHSNSNTTYTTTESPESSTRVRRLRLTLRPEGSSASAPHEPKRNGTTETGECRIAGNERRHNVYFSSEQNSAERAEQPTLHLSNGLAASPRGKVYGLVKRTDPNNSEVLVYEWSVNQLKEEMKYIKEVRTSLETVRQKIFSDSNEMNHRIKYLTKEMKVSKAHKQALEGELRNQSAVLDQYTQVNSTLATKTLDLQKSLLSATLEGNKSREEIENLRASYRQSLDQIKEKDQYLQEAQAENQILQLKVESSQEANASVMRDMTRKLYDQYEAKMKEVEQKHQAEKETIQARINQTLQKLEDVTKRAEEAEMMLKERDQKIEEMDQFIVRMEKERHFLRQRLQEQEQQLHDQQLQQRDELDSKLSERSQRLEEETASLRERIRHLDNMVHCQQKKVKHMIEESQSLKKQIREKDVLIDELMDRISLLEAENNELQDNLAYLKSLSQQQAEKIREQAVSYDFPTRPTNLFFALCCYTARLQKQDG</sequence>
<name>A0A4W3K1H3_CALMI</name>
<dbReference type="GO" id="GO:0035556">
    <property type="term" value="P:intracellular signal transduction"/>
    <property type="evidence" value="ECO:0007669"/>
    <property type="project" value="TreeGrafter"/>
</dbReference>
<dbReference type="PANTHER" id="PTHR23171">
    <property type="entry name" value="GDOWN1"/>
    <property type="match status" value="1"/>
</dbReference>
<dbReference type="InParanoid" id="A0A4W3K1H3"/>
<reference evidence="2" key="5">
    <citation type="submission" date="2025-09" db="UniProtKB">
        <authorList>
            <consortium name="Ensembl"/>
        </authorList>
    </citation>
    <scope>IDENTIFICATION</scope>
</reference>
<protein>
    <submittedName>
        <fullName evidence="2">Myocardial zonula adherens protein-like</fullName>
    </submittedName>
</protein>
<dbReference type="OMA" id="KNELYHV"/>